<dbReference type="InterPro" id="IPR035969">
    <property type="entry name" value="Rab-GAP_TBC_sf"/>
</dbReference>
<dbReference type="FunFam" id="1.10.8.270:FF:000005">
    <property type="entry name" value="TBC1 domain family member 15"/>
    <property type="match status" value="1"/>
</dbReference>
<feature type="region of interest" description="Disordered" evidence="10">
    <location>
        <begin position="623"/>
        <end position="667"/>
    </location>
</feature>
<comment type="subunit">
    <text evidence="7">Interacts with non-phosphorylated form of RAB8A; phosphorylation of RAB8A at 'Thr-72' disrupts this interaction. Interacts with ARMC12.</text>
</comment>
<feature type="domain" description="Rab-GAP TBC" evidence="11">
    <location>
        <begin position="334"/>
        <end position="544"/>
    </location>
</feature>
<evidence type="ECO:0000313" key="12">
    <source>
        <dbReference type="Ensembl" id="ENSSANP00000092270.1"/>
    </source>
</evidence>
<accession>A0A671S847</accession>
<evidence type="ECO:0000256" key="7">
    <source>
        <dbReference type="ARBA" id="ARBA00065268"/>
    </source>
</evidence>
<keyword evidence="13" id="KW-1185">Reference proteome</keyword>
<dbReference type="SMART" id="SM00164">
    <property type="entry name" value="TBC"/>
    <property type="match status" value="1"/>
</dbReference>
<evidence type="ECO:0000256" key="9">
    <source>
        <dbReference type="ARBA" id="ARBA00082539"/>
    </source>
</evidence>
<evidence type="ECO:0000256" key="2">
    <source>
        <dbReference type="ARBA" id="ARBA00022468"/>
    </source>
</evidence>
<keyword evidence="4" id="KW-0597">Phosphoprotein</keyword>
<evidence type="ECO:0000256" key="10">
    <source>
        <dbReference type="SAM" id="MobiDB-lite"/>
    </source>
</evidence>
<feature type="compositionally biased region" description="Low complexity" evidence="10">
    <location>
        <begin position="623"/>
        <end position="638"/>
    </location>
</feature>
<evidence type="ECO:0000256" key="5">
    <source>
        <dbReference type="ARBA" id="ARBA00022990"/>
    </source>
</evidence>
<dbReference type="GO" id="GO:0005096">
    <property type="term" value="F:GTPase activator activity"/>
    <property type="evidence" value="ECO:0007669"/>
    <property type="project" value="UniProtKB-KW"/>
</dbReference>
<sequence>MEAKPESHKLIFEKEGVYLHTNAKRSNQDTTIPGFIRIVERDGEPALEWSPVEEDVRNAPAVFYAKKDGEGGEEETKFDPGYEPDWAVISTVKQERRQEHPPVRETGTAPNCCFSDEVRLHLHTLHAHVRLCLLAGQWGFSLPLSELYSLRRARFSLGRNFLVMTTRGGDPLPPLHFHRGGTRELLKAMQRYIRLAPSPMDGRLFLAYPHDSGALSQSFDELHLFDDTSADLVSRFIQDPYATTFGGFSKVTNFFRGALRHPESPLGNRSPQDAHFPHSADEEPGFELITCGAELGPRPEVKRGKPLDNWDQFLDPEGRVTDPQKVKKLVFRGGIVPSLRKEVWKFLLGFYPWNSTAKEREDILRVKTDEYFRMKVQWKSVSEEQEMKNSLFRGNRSLIERDVNRTDRHNSFFSGNENPGLALLHDVLMTYCMYNFDLGYVQGMSDLLSPLLFVTQNEVESFWCLTGFMDLVHQNFEESQEAMKQQLLQLSLLLRALDPELCDYLDSQDSGSLCFCFRWLLIWFKREFSFEDILSLWEILWTRLPCENFHLLMACSILQSQKGELIGSNHDFNSILKHINELTMKLDLQSILCGAEAIYLQLTNCKELSVKVQEVLGLRVPSSFSEESPNSEPTETDTLLAQSEARGASSCQPFNGRTPQWTPPTCP</sequence>
<dbReference type="PANTHER" id="PTHR22957:SF360">
    <property type="entry name" value="TBC1 DOMAIN FAMILY MEMBER 17"/>
    <property type="match status" value="1"/>
</dbReference>
<dbReference type="Proteomes" id="UP000472260">
    <property type="component" value="Unassembled WGS sequence"/>
</dbReference>
<dbReference type="Pfam" id="PF00566">
    <property type="entry name" value="RabGAP-TBC"/>
    <property type="match status" value="1"/>
</dbReference>
<dbReference type="SUPFAM" id="SSF47923">
    <property type="entry name" value="Ypt/Rab-GAP domain of gyp1p"/>
    <property type="match status" value="2"/>
</dbReference>
<feature type="compositionally biased region" description="Polar residues" evidence="10">
    <location>
        <begin position="649"/>
        <end position="660"/>
    </location>
</feature>
<proteinExistence type="predicted"/>
<comment type="function">
    <text evidence="6">Acts as a GTPase activating protein for RAB7A. Does not act on RAB4, RAB5 or RAB6.</text>
</comment>
<evidence type="ECO:0000256" key="4">
    <source>
        <dbReference type="ARBA" id="ARBA00022553"/>
    </source>
</evidence>
<keyword evidence="5" id="KW-0007">Acetylation</keyword>
<comment type="subcellular location">
    <subcellularLocation>
        <location evidence="1">Cytoplasm</location>
    </subcellularLocation>
</comment>
<dbReference type="InterPro" id="IPR000195">
    <property type="entry name" value="Rab-GAP-TBC_dom"/>
</dbReference>
<organism evidence="12 13">
    <name type="scientific">Sinocyclocheilus anshuiensis</name>
    <dbReference type="NCBI Taxonomy" id="1608454"/>
    <lineage>
        <taxon>Eukaryota</taxon>
        <taxon>Metazoa</taxon>
        <taxon>Chordata</taxon>
        <taxon>Craniata</taxon>
        <taxon>Vertebrata</taxon>
        <taxon>Euteleostomi</taxon>
        <taxon>Actinopterygii</taxon>
        <taxon>Neopterygii</taxon>
        <taxon>Teleostei</taxon>
        <taxon>Ostariophysi</taxon>
        <taxon>Cypriniformes</taxon>
        <taxon>Cyprinidae</taxon>
        <taxon>Cyprininae</taxon>
        <taxon>Sinocyclocheilus</taxon>
    </lineage>
</organism>
<dbReference type="PROSITE" id="PS50086">
    <property type="entry name" value="TBC_RABGAP"/>
    <property type="match status" value="1"/>
</dbReference>
<evidence type="ECO:0000256" key="1">
    <source>
        <dbReference type="ARBA" id="ARBA00004496"/>
    </source>
</evidence>
<dbReference type="FunFam" id="1.10.472.80:FF:000005">
    <property type="entry name" value="TBC1 domain family member 15"/>
    <property type="match status" value="1"/>
</dbReference>
<gene>
    <name evidence="12" type="primary">LOC107687627</name>
</gene>
<evidence type="ECO:0000256" key="3">
    <source>
        <dbReference type="ARBA" id="ARBA00022490"/>
    </source>
</evidence>
<dbReference type="AlphaFoldDB" id="A0A671S847"/>
<dbReference type="Pfam" id="PF12068">
    <property type="entry name" value="PH_RBD"/>
    <property type="match status" value="1"/>
</dbReference>
<dbReference type="GO" id="GO:0005737">
    <property type="term" value="C:cytoplasm"/>
    <property type="evidence" value="ECO:0007669"/>
    <property type="project" value="UniProtKB-SubCell"/>
</dbReference>
<evidence type="ECO:0000256" key="8">
    <source>
        <dbReference type="ARBA" id="ARBA00067480"/>
    </source>
</evidence>
<keyword evidence="2" id="KW-0343">GTPase activation</keyword>
<evidence type="ECO:0000259" key="11">
    <source>
        <dbReference type="PROSITE" id="PS50086"/>
    </source>
</evidence>
<dbReference type="Gene3D" id="1.10.8.270">
    <property type="entry name" value="putative rabgap domain of human tbc1 domain family member 14 like domains"/>
    <property type="match status" value="1"/>
</dbReference>
<reference evidence="12" key="2">
    <citation type="submission" date="2025-09" db="UniProtKB">
        <authorList>
            <consortium name="Ensembl"/>
        </authorList>
    </citation>
    <scope>IDENTIFICATION</scope>
</reference>
<name>A0A671S847_9TELE</name>
<protein>
    <recommendedName>
        <fullName evidence="8">TBC1 domain family member 15</fullName>
    </recommendedName>
    <alternativeName>
        <fullName evidence="9">GTPase-activating protein RAB7</fullName>
    </alternativeName>
</protein>
<reference evidence="12" key="1">
    <citation type="submission" date="2025-08" db="UniProtKB">
        <authorList>
            <consortium name="Ensembl"/>
        </authorList>
    </citation>
    <scope>IDENTIFICATION</scope>
</reference>
<evidence type="ECO:0000256" key="6">
    <source>
        <dbReference type="ARBA" id="ARBA00055283"/>
    </source>
</evidence>
<dbReference type="PANTHER" id="PTHR22957">
    <property type="entry name" value="TBC1 DOMAIN FAMILY MEMBER GTPASE-ACTIVATING PROTEIN"/>
    <property type="match status" value="1"/>
</dbReference>
<dbReference type="InterPro" id="IPR021935">
    <property type="entry name" value="SGSM1/2_RBD"/>
</dbReference>
<evidence type="ECO:0000313" key="13">
    <source>
        <dbReference type="Proteomes" id="UP000472260"/>
    </source>
</evidence>
<keyword evidence="3" id="KW-0963">Cytoplasm</keyword>
<dbReference type="Ensembl" id="ENSSANT00000098015.1">
    <property type="protein sequence ID" value="ENSSANP00000092270.1"/>
    <property type="gene ID" value="ENSSANG00000045366.1"/>
</dbReference>
<dbReference type="Gene3D" id="1.10.472.80">
    <property type="entry name" value="Ypt/Rab-GAP domain of gyp1p, domain 3"/>
    <property type="match status" value="1"/>
</dbReference>